<sequence length="75" mass="7702">AYKAIERVADALGLPLDQIDAVCNAVEAATASGIRAHRFVGMAYRRLRRACLAGDAAKARAWMEQTAAGGGAGGA</sequence>
<keyword evidence="2" id="KW-1185">Reference proteome</keyword>
<reference evidence="1 2" key="1">
    <citation type="journal article" date="2013" name="BMC Genomics">
        <title>Reconstruction of the lipid metabolism for the microalga Monoraphidium neglectum from its genome sequence reveals characteristics suitable for biofuel production.</title>
        <authorList>
            <person name="Bogen C."/>
            <person name="Al-Dilaimi A."/>
            <person name="Albersmeier A."/>
            <person name="Wichmann J."/>
            <person name="Grundmann M."/>
            <person name="Rupp O."/>
            <person name="Lauersen K.J."/>
            <person name="Blifernez-Klassen O."/>
            <person name="Kalinowski J."/>
            <person name="Goesmann A."/>
            <person name="Mussgnug J.H."/>
            <person name="Kruse O."/>
        </authorList>
    </citation>
    <scope>NUCLEOTIDE SEQUENCE [LARGE SCALE GENOMIC DNA]</scope>
    <source>
        <strain evidence="1 2">SAG 48.87</strain>
    </source>
</reference>
<organism evidence="1 2">
    <name type="scientific">Monoraphidium neglectum</name>
    <dbReference type="NCBI Taxonomy" id="145388"/>
    <lineage>
        <taxon>Eukaryota</taxon>
        <taxon>Viridiplantae</taxon>
        <taxon>Chlorophyta</taxon>
        <taxon>core chlorophytes</taxon>
        <taxon>Chlorophyceae</taxon>
        <taxon>CS clade</taxon>
        <taxon>Sphaeropleales</taxon>
        <taxon>Selenastraceae</taxon>
        <taxon>Monoraphidium</taxon>
    </lineage>
</organism>
<evidence type="ECO:0000313" key="1">
    <source>
        <dbReference type="EMBL" id="KIY99407.1"/>
    </source>
</evidence>
<evidence type="ECO:0000313" key="2">
    <source>
        <dbReference type="Proteomes" id="UP000054498"/>
    </source>
</evidence>
<protein>
    <submittedName>
        <fullName evidence="1">Uncharacterized protein</fullName>
    </submittedName>
</protein>
<dbReference type="Proteomes" id="UP000054498">
    <property type="component" value="Unassembled WGS sequence"/>
</dbReference>
<proteinExistence type="predicted"/>
<dbReference type="EMBL" id="KK101856">
    <property type="protein sequence ID" value="KIY99407.1"/>
    <property type="molecule type" value="Genomic_DNA"/>
</dbReference>
<name>A0A0D2JJB1_9CHLO</name>
<dbReference type="GeneID" id="25741426"/>
<dbReference type="RefSeq" id="XP_013898427.1">
    <property type="nucleotide sequence ID" value="XM_014042973.1"/>
</dbReference>
<dbReference type="KEGG" id="mng:MNEG_8550"/>
<gene>
    <name evidence="1" type="ORF">MNEG_8550</name>
</gene>
<accession>A0A0D2JJB1</accession>
<feature type="non-terminal residue" evidence="1">
    <location>
        <position position="1"/>
    </location>
</feature>
<dbReference type="AlphaFoldDB" id="A0A0D2JJB1"/>